<dbReference type="AlphaFoldDB" id="A0A1L8HBF8"/>
<evidence type="ECO:0000256" key="11">
    <source>
        <dbReference type="ARBA" id="ARBA00023180"/>
    </source>
</evidence>
<dbReference type="InterPro" id="IPR000276">
    <property type="entry name" value="GPCR_Rhodpsn"/>
</dbReference>
<dbReference type="PROSITE" id="PS50262">
    <property type="entry name" value="G_PROTEIN_RECEP_F1_2"/>
    <property type="match status" value="1"/>
</dbReference>
<dbReference type="SUPFAM" id="SSF81321">
    <property type="entry name" value="Family A G protein-coupled receptor-like"/>
    <property type="match status" value="1"/>
</dbReference>
<keyword evidence="3" id="KW-0716">Sensory transduction</keyword>
<evidence type="ECO:0000256" key="4">
    <source>
        <dbReference type="ARBA" id="ARBA00022692"/>
    </source>
</evidence>
<evidence type="ECO:0000256" key="12">
    <source>
        <dbReference type="ARBA" id="ARBA00023224"/>
    </source>
</evidence>
<dbReference type="InterPro" id="IPR050939">
    <property type="entry name" value="Olfactory_GPCR1"/>
</dbReference>
<dbReference type="Bgee" id="108710073">
    <property type="expression patterns" value="Expressed in neurula embryo"/>
</dbReference>
<evidence type="ECO:0000313" key="15">
    <source>
        <dbReference type="RefSeq" id="XP_018105957.1"/>
    </source>
</evidence>
<keyword evidence="8" id="KW-0472">Membrane</keyword>
<organism evidence="14 15">
    <name type="scientific">Xenopus laevis</name>
    <name type="common">African clawed frog</name>
    <dbReference type="NCBI Taxonomy" id="8355"/>
    <lineage>
        <taxon>Eukaryota</taxon>
        <taxon>Metazoa</taxon>
        <taxon>Chordata</taxon>
        <taxon>Craniata</taxon>
        <taxon>Vertebrata</taxon>
        <taxon>Euteleostomi</taxon>
        <taxon>Amphibia</taxon>
        <taxon>Batrachia</taxon>
        <taxon>Anura</taxon>
        <taxon>Pipoidea</taxon>
        <taxon>Pipidae</taxon>
        <taxon>Xenopodinae</taxon>
        <taxon>Xenopus</taxon>
        <taxon>Xenopus</taxon>
    </lineage>
</organism>
<keyword evidence="5" id="KW-0552">Olfaction</keyword>
<dbReference type="GO" id="GO:0004984">
    <property type="term" value="F:olfactory receptor activity"/>
    <property type="evidence" value="ECO:0000318"/>
    <property type="project" value="GO_Central"/>
</dbReference>
<gene>
    <name evidence="15" type="primary">LOC108710073</name>
</gene>
<dbReference type="FunFam" id="1.20.1070.10:FF:000024">
    <property type="entry name" value="Olfactory receptor"/>
    <property type="match status" value="1"/>
</dbReference>
<keyword evidence="7" id="KW-0297">G-protein coupled receptor</keyword>
<proteinExistence type="predicted"/>
<keyword evidence="6" id="KW-1133">Transmembrane helix</keyword>
<dbReference type="GeneID" id="108710073"/>
<reference evidence="14" key="1">
    <citation type="submission" date="2024-06" db="UniProtKB">
        <authorList>
            <consortium name="RefSeq"/>
        </authorList>
    </citation>
    <scope>NUCLEOTIDE SEQUENCE [LARGE SCALE GENOMIC DNA]</scope>
    <source>
        <strain evidence="14">J_2021</strain>
    </source>
</reference>
<keyword evidence="9" id="KW-1015">Disulfide bond</keyword>
<comment type="subcellular location">
    <subcellularLocation>
        <location evidence="1">Cell membrane</location>
        <topology evidence="1">Multi-pass membrane protein</topology>
    </subcellularLocation>
</comment>
<evidence type="ECO:0000313" key="14">
    <source>
        <dbReference type="Proteomes" id="UP000186698"/>
    </source>
</evidence>
<dbReference type="Pfam" id="PF13853">
    <property type="entry name" value="7tm_4"/>
    <property type="match status" value="1"/>
</dbReference>
<evidence type="ECO:0000256" key="2">
    <source>
        <dbReference type="ARBA" id="ARBA00022475"/>
    </source>
</evidence>
<feature type="domain" description="G-protein coupled receptors family 1 profile" evidence="13">
    <location>
        <begin position="40"/>
        <end position="291"/>
    </location>
</feature>
<dbReference type="KEGG" id="xla:108710073"/>
<dbReference type="GO" id="GO:0050911">
    <property type="term" value="P:detection of chemical stimulus involved in sensory perception of smell"/>
    <property type="evidence" value="ECO:0000318"/>
    <property type="project" value="GO_Central"/>
</dbReference>
<protein>
    <submittedName>
        <fullName evidence="15">Olfactory receptor 1A1</fullName>
    </submittedName>
</protein>
<evidence type="ECO:0000259" key="13">
    <source>
        <dbReference type="PROSITE" id="PS50262"/>
    </source>
</evidence>
<evidence type="ECO:0000256" key="1">
    <source>
        <dbReference type="ARBA" id="ARBA00004651"/>
    </source>
</evidence>
<dbReference type="Proteomes" id="UP000186698">
    <property type="component" value="Chromosome 2S"/>
</dbReference>
<reference evidence="15" key="2">
    <citation type="submission" date="2025-08" db="UniProtKB">
        <authorList>
            <consortium name="RefSeq"/>
        </authorList>
    </citation>
    <scope>IDENTIFICATION</scope>
    <source>
        <strain evidence="15">J_2021</strain>
        <tissue evidence="15">Erythrocytes</tissue>
    </source>
</reference>
<keyword evidence="10 15" id="KW-0675">Receptor</keyword>
<dbReference type="InterPro" id="IPR017452">
    <property type="entry name" value="GPCR_Rhodpsn_7TM"/>
</dbReference>
<sequence length="314" mass="35609">MANESGTIEFVLIGFPGVEQKYHSLISMAFFIVYLMSLVANGTVVVLIIIKVHLHQPMYIIVANLALSDLLFDTLTLPKIIGKYWFGDGKMSFSGCYFQMSLVHLLGSADSFIIMLMAGDRLVAICQPLRYSALVTQKVTVIICFFSWVLATAVSSVSTFLILDVPFCGRYKINSCFCSRTFIVPLICSDLSTFRIVNLCISLIVLLVPLSFIILSYISIIVIINSSIHSENWQKLFYTCTTHLLVICMYYIPRLFLYVASYIRLIKSPDVDVLILCLYTFLPHVASPVIYCLRNREIKVTLRDMYTRKVGFRL</sequence>
<evidence type="ECO:0000256" key="3">
    <source>
        <dbReference type="ARBA" id="ARBA00022606"/>
    </source>
</evidence>
<keyword evidence="11" id="KW-0325">Glycoprotein</keyword>
<evidence type="ECO:0000256" key="5">
    <source>
        <dbReference type="ARBA" id="ARBA00022725"/>
    </source>
</evidence>
<keyword evidence="4" id="KW-0812">Transmembrane</keyword>
<dbReference type="GO" id="GO:0004930">
    <property type="term" value="F:G protein-coupled receptor activity"/>
    <property type="evidence" value="ECO:0007669"/>
    <property type="project" value="UniProtKB-KW"/>
</dbReference>
<dbReference type="PRINTS" id="PR00237">
    <property type="entry name" value="GPCRRHODOPSN"/>
</dbReference>
<dbReference type="PaxDb" id="8355-A0A1L8HBF8"/>
<dbReference type="PANTHER" id="PTHR24242">
    <property type="entry name" value="G-PROTEIN COUPLED RECEPTOR"/>
    <property type="match status" value="1"/>
</dbReference>
<evidence type="ECO:0000256" key="8">
    <source>
        <dbReference type="ARBA" id="ARBA00023136"/>
    </source>
</evidence>
<dbReference type="OrthoDB" id="6144223at2759"/>
<evidence type="ECO:0000256" key="6">
    <source>
        <dbReference type="ARBA" id="ARBA00022989"/>
    </source>
</evidence>
<name>A0A1L8HBF8_XENLA</name>
<dbReference type="Gene3D" id="1.20.1070.10">
    <property type="entry name" value="Rhodopsin 7-helix transmembrane proteins"/>
    <property type="match status" value="1"/>
</dbReference>
<dbReference type="OMA" id="WIAAKAC"/>
<dbReference type="GO" id="GO:0005886">
    <property type="term" value="C:plasma membrane"/>
    <property type="evidence" value="ECO:0000318"/>
    <property type="project" value="GO_Central"/>
</dbReference>
<keyword evidence="14" id="KW-1185">Reference proteome</keyword>
<dbReference type="InterPro" id="IPR000725">
    <property type="entry name" value="Olfact_rcpt"/>
</dbReference>
<keyword evidence="12" id="KW-0807">Transducer</keyword>
<dbReference type="PANTHER" id="PTHR24242:SF400">
    <property type="entry name" value="OLFACTORY RECEPTOR"/>
    <property type="match status" value="1"/>
</dbReference>
<evidence type="ECO:0000256" key="9">
    <source>
        <dbReference type="ARBA" id="ARBA00023157"/>
    </source>
</evidence>
<evidence type="ECO:0000256" key="10">
    <source>
        <dbReference type="ARBA" id="ARBA00023170"/>
    </source>
</evidence>
<dbReference type="PRINTS" id="PR00245">
    <property type="entry name" value="OLFACTORYR"/>
</dbReference>
<accession>A0A1L8HBF8</accession>
<dbReference type="RefSeq" id="XP_018105957.1">
    <property type="nucleotide sequence ID" value="XM_018250468.2"/>
</dbReference>
<evidence type="ECO:0000256" key="7">
    <source>
        <dbReference type="ARBA" id="ARBA00023040"/>
    </source>
</evidence>
<keyword evidence="2" id="KW-1003">Cell membrane</keyword>